<gene>
    <name evidence="8" type="primary">LOC105847246</name>
</gene>
<feature type="transmembrane region" description="Helical" evidence="6">
    <location>
        <begin position="123"/>
        <end position="141"/>
    </location>
</feature>
<dbReference type="GeneID" id="105847246"/>
<feature type="transmembrane region" description="Helical" evidence="6">
    <location>
        <begin position="477"/>
        <end position="498"/>
    </location>
</feature>
<feature type="transmembrane region" description="Helical" evidence="6">
    <location>
        <begin position="339"/>
        <end position="358"/>
    </location>
</feature>
<dbReference type="InterPro" id="IPR036259">
    <property type="entry name" value="MFS_trans_sf"/>
</dbReference>
<evidence type="ECO:0000313" key="8">
    <source>
        <dbReference type="RefSeq" id="XP_065657405.1"/>
    </source>
</evidence>
<dbReference type="RefSeq" id="XP_065657405.1">
    <property type="nucleotide sequence ID" value="XM_065801333.1"/>
</dbReference>
<keyword evidence="2" id="KW-0813">Transport</keyword>
<protein>
    <submittedName>
        <fullName evidence="8">Uncharacterized protein LOC105847246 isoform X2</fullName>
    </submittedName>
</protein>
<name>A0ABM4C728_HYDVU</name>
<feature type="transmembrane region" description="Helical" evidence="6">
    <location>
        <begin position="303"/>
        <end position="327"/>
    </location>
</feature>
<sequence>MNCFRKAFNWLFYKKGTDPLPLAIIFLLSVQYFLESATTASVVSYLPQLVKSFGASEEEAGKDVGWIVCSLYVARIFFGLLWGYLLDKINSKTVLLISGIFQTISTLLFGFSTSFYWTLVTRFMQGAFKVAGLASKVIVIHNSNDTNIALAFAILFGSETFGNIVGPSFSGFLVFLVEQYPKNFQRGGFFDLYKIFLPNVIFTICLAISTLVIFIYLPSSSSNREQNIDPVKVIYDESSQSLNENLYFNISYEQNHHPKSIMSEETKLIPSKKNGTIHQVTQRLITFKFVQIFMDKDCLNTMIVYAILGVVGIGYMELFIIFAATSAEFEGLSMSSSHIGLLLMFCAVIDIVGSVTISPKIVQKVGAKKAFIYWIIGCGCIYSFIPALVLISNNGIRWFSLVACLGTISIVINGCFISVNIFVSNSVLPEFQGTFTGLAMSVSCIGRAAGPVLFGNAYSWSLSNLKSKNLPFPFNQYFAFLLLATVCLISALFTHFLISQSLNNKKVPSNKKLEVRGSYYLYVKTFLPIQ</sequence>
<dbReference type="SUPFAM" id="SSF103473">
    <property type="entry name" value="MFS general substrate transporter"/>
    <property type="match status" value="1"/>
</dbReference>
<keyword evidence="3 6" id="KW-0812">Transmembrane</keyword>
<dbReference type="Pfam" id="PF07690">
    <property type="entry name" value="MFS_1"/>
    <property type="match status" value="1"/>
</dbReference>
<dbReference type="Gene3D" id="1.20.1250.20">
    <property type="entry name" value="MFS general substrate transporter like domains"/>
    <property type="match status" value="1"/>
</dbReference>
<feature type="transmembrane region" description="Helical" evidence="6">
    <location>
        <begin position="148"/>
        <end position="175"/>
    </location>
</feature>
<organism evidence="7 8">
    <name type="scientific">Hydra vulgaris</name>
    <name type="common">Hydra</name>
    <name type="synonym">Hydra attenuata</name>
    <dbReference type="NCBI Taxonomy" id="6087"/>
    <lineage>
        <taxon>Eukaryota</taxon>
        <taxon>Metazoa</taxon>
        <taxon>Cnidaria</taxon>
        <taxon>Hydrozoa</taxon>
        <taxon>Hydroidolina</taxon>
        <taxon>Anthoathecata</taxon>
        <taxon>Aplanulata</taxon>
        <taxon>Hydridae</taxon>
        <taxon>Hydra</taxon>
    </lineage>
</organism>
<feature type="transmembrane region" description="Helical" evidence="6">
    <location>
        <begin position="435"/>
        <end position="457"/>
    </location>
</feature>
<comment type="subcellular location">
    <subcellularLocation>
        <location evidence="1">Membrane</location>
        <topology evidence="1">Multi-pass membrane protein</topology>
    </subcellularLocation>
</comment>
<dbReference type="PANTHER" id="PTHR23504">
    <property type="entry name" value="MAJOR FACILITATOR SUPERFAMILY DOMAIN-CONTAINING PROTEIN 10"/>
    <property type="match status" value="1"/>
</dbReference>
<feature type="transmembrane region" description="Helical" evidence="6">
    <location>
        <begin position="195"/>
        <end position="217"/>
    </location>
</feature>
<evidence type="ECO:0000256" key="4">
    <source>
        <dbReference type="ARBA" id="ARBA00022989"/>
    </source>
</evidence>
<evidence type="ECO:0000313" key="7">
    <source>
        <dbReference type="Proteomes" id="UP001652625"/>
    </source>
</evidence>
<evidence type="ECO:0000256" key="1">
    <source>
        <dbReference type="ARBA" id="ARBA00004141"/>
    </source>
</evidence>
<evidence type="ECO:0000256" key="6">
    <source>
        <dbReference type="SAM" id="Phobius"/>
    </source>
</evidence>
<accession>A0ABM4C728</accession>
<evidence type="ECO:0000256" key="3">
    <source>
        <dbReference type="ARBA" id="ARBA00022692"/>
    </source>
</evidence>
<feature type="transmembrane region" description="Helical" evidence="6">
    <location>
        <begin position="64"/>
        <end position="86"/>
    </location>
</feature>
<keyword evidence="5 6" id="KW-0472">Membrane</keyword>
<evidence type="ECO:0000256" key="2">
    <source>
        <dbReference type="ARBA" id="ARBA00022448"/>
    </source>
</evidence>
<feature type="transmembrane region" description="Helical" evidence="6">
    <location>
        <begin position="398"/>
        <end position="423"/>
    </location>
</feature>
<dbReference type="InterPro" id="IPR011701">
    <property type="entry name" value="MFS"/>
</dbReference>
<keyword evidence="7" id="KW-1185">Reference proteome</keyword>
<feature type="transmembrane region" description="Helical" evidence="6">
    <location>
        <begin position="370"/>
        <end position="392"/>
    </location>
</feature>
<evidence type="ECO:0000256" key="5">
    <source>
        <dbReference type="ARBA" id="ARBA00023136"/>
    </source>
</evidence>
<reference evidence="8" key="1">
    <citation type="submission" date="2025-08" db="UniProtKB">
        <authorList>
            <consortium name="RefSeq"/>
        </authorList>
    </citation>
    <scope>IDENTIFICATION</scope>
</reference>
<dbReference type="Proteomes" id="UP001652625">
    <property type="component" value="Chromosome 07"/>
</dbReference>
<keyword evidence="4 6" id="KW-1133">Transmembrane helix</keyword>
<dbReference type="PANTHER" id="PTHR23504:SF15">
    <property type="entry name" value="MAJOR FACILITATOR SUPERFAMILY (MFS) PROFILE DOMAIN-CONTAINING PROTEIN"/>
    <property type="match status" value="1"/>
</dbReference>
<feature type="transmembrane region" description="Helical" evidence="6">
    <location>
        <begin position="93"/>
        <end position="117"/>
    </location>
</feature>
<feature type="transmembrane region" description="Helical" evidence="6">
    <location>
        <begin position="20"/>
        <end position="44"/>
    </location>
</feature>
<proteinExistence type="predicted"/>